<keyword evidence="1" id="KW-0472">Membrane</keyword>
<keyword evidence="3" id="KW-1185">Reference proteome</keyword>
<sequence length="329" mass="34771">MSVLQSPIDSALRAHRPLLAAAVTSGLVGIVALAGLLVDDRVLTGAPIWLKPFKFAVSVAVYAATLAWMLTYLRRGRRWGRRLATVSAVMIVGELALITAQVFLGRMSHFNVQTSWDALVWNIMTAMIAILWLANVVLAVLLGTQRLDDPALASALRLGMVVALAGMAIAFFMTASTPGIEAMRSVEDGIAGAHSVGVPDGGPGLPIVGWSTSGGDLRVAHFLGIHALQAIPLFAVALTALAARTPWLRSEWVRVQLIRTAAGTYAGVVAVTTWQALRGQPLTRPDAATLVTLVTLFEVAAGAAVMVLWMGRREVESRAAALTENAAKA</sequence>
<protein>
    <submittedName>
        <fullName evidence="2">Uncharacterized protein</fullName>
    </submittedName>
</protein>
<accession>A0ABP7IXK9</accession>
<reference evidence="3" key="1">
    <citation type="journal article" date="2019" name="Int. J. Syst. Evol. Microbiol.">
        <title>The Global Catalogue of Microorganisms (GCM) 10K type strain sequencing project: providing services to taxonomists for standard genome sequencing and annotation.</title>
        <authorList>
            <consortium name="The Broad Institute Genomics Platform"/>
            <consortium name="The Broad Institute Genome Sequencing Center for Infectious Disease"/>
            <person name="Wu L."/>
            <person name="Ma J."/>
        </authorList>
    </citation>
    <scope>NUCLEOTIDE SEQUENCE [LARGE SCALE GENOMIC DNA]</scope>
    <source>
        <strain evidence="3">JCM 16908</strain>
    </source>
</reference>
<feature type="transmembrane region" description="Helical" evidence="1">
    <location>
        <begin position="155"/>
        <end position="175"/>
    </location>
</feature>
<comment type="caution">
    <text evidence="2">The sequence shown here is derived from an EMBL/GenBank/DDBJ whole genome shotgun (WGS) entry which is preliminary data.</text>
</comment>
<evidence type="ECO:0000313" key="2">
    <source>
        <dbReference type="EMBL" id="GAA3828992.1"/>
    </source>
</evidence>
<feature type="transmembrane region" description="Helical" evidence="1">
    <location>
        <begin position="289"/>
        <end position="309"/>
    </location>
</feature>
<feature type="transmembrane region" description="Helical" evidence="1">
    <location>
        <begin position="53"/>
        <end position="71"/>
    </location>
</feature>
<name>A0ABP7IXK9_9ACTN</name>
<feature type="transmembrane region" description="Helical" evidence="1">
    <location>
        <begin position="18"/>
        <end position="38"/>
    </location>
</feature>
<dbReference type="RefSeq" id="WP_344946900.1">
    <property type="nucleotide sequence ID" value="NZ_BAAAZR010000028.1"/>
</dbReference>
<feature type="transmembrane region" description="Helical" evidence="1">
    <location>
        <begin position="219"/>
        <end position="243"/>
    </location>
</feature>
<organism evidence="2 3">
    <name type="scientific">Sphaerisporangium flaviroseum</name>
    <dbReference type="NCBI Taxonomy" id="509199"/>
    <lineage>
        <taxon>Bacteria</taxon>
        <taxon>Bacillati</taxon>
        <taxon>Actinomycetota</taxon>
        <taxon>Actinomycetes</taxon>
        <taxon>Streptosporangiales</taxon>
        <taxon>Streptosporangiaceae</taxon>
        <taxon>Sphaerisporangium</taxon>
    </lineage>
</organism>
<gene>
    <name evidence="2" type="ORF">GCM10022226_57260</name>
</gene>
<feature type="transmembrane region" description="Helical" evidence="1">
    <location>
        <begin position="83"/>
        <end position="104"/>
    </location>
</feature>
<evidence type="ECO:0000256" key="1">
    <source>
        <dbReference type="SAM" id="Phobius"/>
    </source>
</evidence>
<dbReference type="EMBL" id="BAAAZR010000028">
    <property type="protein sequence ID" value="GAA3828992.1"/>
    <property type="molecule type" value="Genomic_DNA"/>
</dbReference>
<feature type="transmembrane region" description="Helical" evidence="1">
    <location>
        <begin position="119"/>
        <end position="143"/>
    </location>
</feature>
<keyword evidence="1" id="KW-0812">Transmembrane</keyword>
<dbReference type="Proteomes" id="UP001500888">
    <property type="component" value="Unassembled WGS sequence"/>
</dbReference>
<proteinExistence type="predicted"/>
<feature type="transmembrane region" description="Helical" evidence="1">
    <location>
        <begin position="255"/>
        <end position="277"/>
    </location>
</feature>
<evidence type="ECO:0000313" key="3">
    <source>
        <dbReference type="Proteomes" id="UP001500888"/>
    </source>
</evidence>
<keyword evidence="1" id="KW-1133">Transmembrane helix</keyword>